<name>A0ACB9KP53_BAUVA</name>
<evidence type="ECO:0000313" key="1">
    <source>
        <dbReference type="EMBL" id="KAI4298965.1"/>
    </source>
</evidence>
<organism evidence="1 2">
    <name type="scientific">Bauhinia variegata</name>
    <name type="common">Purple orchid tree</name>
    <name type="synonym">Phanera variegata</name>
    <dbReference type="NCBI Taxonomy" id="167791"/>
    <lineage>
        <taxon>Eukaryota</taxon>
        <taxon>Viridiplantae</taxon>
        <taxon>Streptophyta</taxon>
        <taxon>Embryophyta</taxon>
        <taxon>Tracheophyta</taxon>
        <taxon>Spermatophyta</taxon>
        <taxon>Magnoliopsida</taxon>
        <taxon>eudicotyledons</taxon>
        <taxon>Gunneridae</taxon>
        <taxon>Pentapetalae</taxon>
        <taxon>rosids</taxon>
        <taxon>fabids</taxon>
        <taxon>Fabales</taxon>
        <taxon>Fabaceae</taxon>
        <taxon>Cercidoideae</taxon>
        <taxon>Cercideae</taxon>
        <taxon>Bauhiniinae</taxon>
        <taxon>Bauhinia</taxon>
    </lineage>
</organism>
<gene>
    <name evidence="1" type="ORF">L6164_032469</name>
</gene>
<reference evidence="1 2" key="1">
    <citation type="journal article" date="2022" name="DNA Res.">
        <title>Chromosomal-level genome assembly of the orchid tree Bauhinia variegata (Leguminosae; Cercidoideae) supports the allotetraploid origin hypothesis of Bauhinia.</title>
        <authorList>
            <person name="Zhong Y."/>
            <person name="Chen Y."/>
            <person name="Zheng D."/>
            <person name="Pang J."/>
            <person name="Liu Y."/>
            <person name="Luo S."/>
            <person name="Meng S."/>
            <person name="Qian L."/>
            <person name="Wei D."/>
            <person name="Dai S."/>
            <person name="Zhou R."/>
        </authorList>
    </citation>
    <scope>NUCLEOTIDE SEQUENCE [LARGE SCALE GENOMIC DNA]</scope>
    <source>
        <strain evidence="1">BV-YZ2020</strain>
    </source>
</reference>
<accession>A0ACB9KP53</accession>
<comment type="caution">
    <text evidence="1">The sequence shown here is derived from an EMBL/GenBank/DDBJ whole genome shotgun (WGS) entry which is preliminary data.</text>
</comment>
<proteinExistence type="predicted"/>
<dbReference type="EMBL" id="CM039438">
    <property type="protein sequence ID" value="KAI4298965.1"/>
    <property type="molecule type" value="Genomic_DNA"/>
</dbReference>
<protein>
    <submittedName>
        <fullName evidence="1">Uncharacterized protein</fullName>
    </submittedName>
</protein>
<keyword evidence="2" id="KW-1185">Reference proteome</keyword>
<dbReference type="Proteomes" id="UP000828941">
    <property type="component" value="Chromosome 13"/>
</dbReference>
<evidence type="ECO:0000313" key="2">
    <source>
        <dbReference type="Proteomes" id="UP000828941"/>
    </source>
</evidence>
<sequence>MDSTSRLQRLKNREERRMSNVNDAMEKSKEAKLSGLPDKVLHHILSFLDTKLAVQTCVLGRKWKYLWQSVSSLHFNCDSFSNSAHYKKFVKQVLLQRDESKELKKFTIDYSGCDPILKQVTNYLENHGFGLQELCFSVYCDMRALSPFLPHLSAWKSLRTLKLEKLVLPKNFLFDFGSLTSLCLKACWLPWDKGEPHDPFRGCLSLKSLRINGCRIWVPVKTFEISAPEVTYLEISWMDCQGYDPHYGISLTTSKLRSFSFEGTKLIAISTRGLPSLEKVFIHLGQKFPTTEDSTSENERKHLIKLLQELGNAKSLTLSLEIIRALSKALDVVKGHCSPLTRVEDVKVKVRLFEASSETIPSFALPVNVMKYLLGGSSAKTFVIEHSKAKGEAEIPVVGVRSSVGTTR</sequence>